<protein>
    <recommendedName>
        <fullName evidence="7">37S ribosomal protein YMR-31, mitochondrial</fullName>
    </recommendedName>
</protein>
<dbReference type="EMBL" id="KV454213">
    <property type="protein sequence ID" value="ODQ57707.1"/>
    <property type="molecule type" value="Genomic_DNA"/>
</dbReference>
<reference evidence="5 6" key="1">
    <citation type="journal article" date="2016" name="Proc. Natl. Acad. Sci. U.S.A.">
        <title>Comparative genomics of biotechnologically important yeasts.</title>
        <authorList>
            <person name="Riley R."/>
            <person name="Haridas S."/>
            <person name="Wolfe K.H."/>
            <person name="Lopes M.R."/>
            <person name="Hittinger C.T."/>
            <person name="Goeker M."/>
            <person name="Salamov A.A."/>
            <person name="Wisecaver J.H."/>
            <person name="Long T.M."/>
            <person name="Calvey C.H."/>
            <person name="Aerts A.L."/>
            <person name="Barry K.W."/>
            <person name="Choi C."/>
            <person name="Clum A."/>
            <person name="Coughlan A.Y."/>
            <person name="Deshpande S."/>
            <person name="Douglass A.P."/>
            <person name="Hanson S.J."/>
            <person name="Klenk H.-P."/>
            <person name="LaButti K.M."/>
            <person name="Lapidus A."/>
            <person name="Lindquist E.A."/>
            <person name="Lipzen A.M."/>
            <person name="Meier-Kolthoff J.P."/>
            <person name="Ohm R.A."/>
            <person name="Otillar R.P."/>
            <person name="Pangilinan J.L."/>
            <person name="Peng Y."/>
            <person name="Rokas A."/>
            <person name="Rosa C.A."/>
            <person name="Scheuner C."/>
            <person name="Sibirny A.A."/>
            <person name="Slot J.C."/>
            <person name="Stielow J.B."/>
            <person name="Sun H."/>
            <person name="Kurtzman C.P."/>
            <person name="Blackwell M."/>
            <person name="Grigoriev I.V."/>
            <person name="Jeffries T.W."/>
        </authorList>
    </citation>
    <scope>NUCLEOTIDE SEQUENCE [LARGE SCALE GENOMIC DNA]</scope>
    <source>
        <strain evidence="6">ATCC 58044 / CBS 1984 / NCYC 433 / NRRL Y-366-8</strain>
    </source>
</reference>
<dbReference type="Proteomes" id="UP000094112">
    <property type="component" value="Unassembled WGS sequence"/>
</dbReference>
<keyword evidence="6" id="KW-1185">Reference proteome</keyword>
<comment type="subcellular location">
    <subcellularLocation>
        <location evidence="1">Mitochondrion</location>
    </subcellularLocation>
</comment>
<dbReference type="GO" id="GO:0006103">
    <property type="term" value="P:2-oxoglutarate metabolic process"/>
    <property type="evidence" value="ECO:0007669"/>
    <property type="project" value="InterPro"/>
</dbReference>
<keyword evidence="2" id="KW-0496">Mitochondrion</keyword>
<gene>
    <name evidence="5" type="ORF">WICANDRAFT_97118</name>
</gene>
<evidence type="ECO:0000256" key="2">
    <source>
        <dbReference type="ARBA" id="ARBA00023128"/>
    </source>
</evidence>
<dbReference type="RefSeq" id="XP_019036914.1">
    <property type="nucleotide sequence ID" value="XM_019186562.1"/>
</dbReference>
<dbReference type="AlphaFoldDB" id="A0A1E3NYQ3"/>
<name>A0A1E3NYQ3_WICAA</name>
<dbReference type="GeneID" id="30203808"/>
<organism evidence="5 6">
    <name type="scientific">Wickerhamomyces anomalus (strain ATCC 58044 / CBS 1984 / NCYC 433 / NRRL Y-366-8)</name>
    <name type="common">Yeast</name>
    <name type="synonym">Hansenula anomala</name>
    <dbReference type="NCBI Taxonomy" id="683960"/>
    <lineage>
        <taxon>Eukaryota</taxon>
        <taxon>Fungi</taxon>
        <taxon>Dikarya</taxon>
        <taxon>Ascomycota</taxon>
        <taxon>Saccharomycotina</taxon>
        <taxon>Saccharomycetes</taxon>
        <taxon>Phaffomycetales</taxon>
        <taxon>Wickerhamomycetaceae</taxon>
        <taxon>Wickerhamomyces</taxon>
    </lineage>
</organism>
<dbReference type="InterPro" id="IPR020373">
    <property type="entry name" value="Kgd4/YMR-31"/>
</dbReference>
<feature type="region of interest" description="Disordered" evidence="4">
    <location>
        <begin position="19"/>
        <end position="75"/>
    </location>
</feature>
<evidence type="ECO:0000313" key="5">
    <source>
        <dbReference type="EMBL" id="ODQ57707.1"/>
    </source>
</evidence>
<evidence type="ECO:0008006" key="7">
    <source>
        <dbReference type="Google" id="ProtNLM"/>
    </source>
</evidence>
<evidence type="ECO:0000256" key="1">
    <source>
        <dbReference type="ARBA" id="ARBA00004173"/>
    </source>
</evidence>
<proteinExistence type="inferred from homology"/>
<comment type="similarity">
    <text evidence="3">Belongs to the alpha-ketoglutarate dehydrogenase component 4 family.</text>
</comment>
<feature type="compositionally biased region" description="Low complexity" evidence="4">
    <location>
        <begin position="56"/>
        <end position="72"/>
    </location>
</feature>
<sequence length="107" mass="11507">MRPTSISLKHVPLIRFVGGRHPRPTHIDSSVKAHPMSNGIIPGGKGTLKASSLAATRPSKPSSTTQSKSSKPYDYVSLNELPSRFKNRPLEDAEIDNVNTGGASLLF</sequence>
<dbReference type="OrthoDB" id="2116030at2759"/>
<evidence type="ECO:0000256" key="3">
    <source>
        <dbReference type="ARBA" id="ARBA00043970"/>
    </source>
</evidence>
<dbReference type="Pfam" id="PF10937">
    <property type="entry name" value="Kgd4-YMR31"/>
    <property type="match status" value="1"/>
</dbReference>
<accession>A0A1E3NYQ3</accession>
<evidence type="ECO:0000256" key="4">
    <source>
        <dbReference type="SAM" id="MobiDB-lite"/>
    </source>
</evidence>
<dbReference type="GO" id="GO:0005739">
    <property type="term" value="C:mitochondrion"/>
    <property type="evidence" value="ECO:0007669"/>
    <property type="project" value="UniProtKB-SubCell"/>
</dbReference>
<evidence type="ECO:0000313" key="6">
    <source>
        <dbReference type="Proteomes" id="UP000094112"/>
    </source>
</evidence>